<dbReference type="EMBL" id="JACGWJ010000013">
    <property type="protein sequence ID" value="KAL0378242.1"/>
    <property type="molecule type" value="Genomic_DNA"/>
</dbReference>
<dbReference type="Gene3D" id="1.10.110.10">
    <property type="entry name" value="Plant lipid-transfer and hydrophobic proteins"/>
    <property type="match status" value="1"/>
</dbReference>
<dbReference type="InterPro" id="IPR016140">
    <property type="entry name" value="Bifunc_inhib/LTP/seed_store"/>
</dbReference>
<reference evidence="4" key="1">
    <citation type="submission" date="2020-06" db="EMBL/GenBank/DDBJ databases">
        <authorList>
            <person name="Li T."/>
            <person name="Hu X."/>
            <person name="Zhang T."/>
            <person name="Song X."/>
            <person name="Zhang H."/>
            <person name="Dai N."/>
            <person name="Sheng W."/>
            <person name="Hou X."/>
            <person name="Wei L."/>
        </authorList>
    </citation>
    <scope>NUCLEOTIDE SEQUENCE</scope>
    <source>
        <strain evidence="4">G02</strain>
        <tissue evidence="4">Leaf</tissue>
    </source>
</reference>
<dbReference type="SUPFAM" id="SSF47699">
    <property type="entry name" value="Bifunctional inhibitor/lipid-transfer protein/seed storage 2S albumin"/>
    <property type="match status" value="1"/>
</dbReference>
<evidence type="ECO:0000313" key="4">
    <source>
        <dbReference type="EMBL" id="KAL0378242.1"/>
    </source>
</evidence>
<dbReference type="SMART" id="SM00499">
    <property type="entry name" value="AAI"/>
    <property type="match status" value="1"/>
</dbReference>
<feature type="chain" id="PRO_5043923890" evidence="2">
    <location>
        <begin position="26"/>
        <end position="145"/>
    </location>
</feature>
<sequence>MTRFSAACMVMIALIIVLLAAATTAEEIVNPGRESQRCRQQIERQRLSSCREYLIDSSRSVRMEGGNQGRSWREEFPRCCEALEQIDEQCRCQAVQQVVQQQRQGGELQGREMQEMLQTAQSLPSLCRISPRYCQNIAELAAPMF</sequence>
<reference evidence="4" key="2">
    <citation type="journal article" date="2024" name="Plant">
        <title>Genomic evolution and insights into agronomic trait innovations of Sesamum species.</title>
        <authorList>
            <person name="Miao H."/>
            <person name="Wang L."/>
            <person name="Qu L."/>
            <person name="Liu H."/>
            <person name="Sun Y."/>
            <person name="Le M."/>
            <person name="Wang Q."/>
            <person name="Wei S."/>
            <person name="Zheng Y."/>
            <person name="Lin W."/>
            <person name="Duan Y."/>
            <person name="Cao H."/>
            <person name="Xiong S."/>
            <person name="Wang X."/>
            <person name="Wei L."/>
            <person name="Li C."/>
            <person name="Ma Q."/>
            <person name="Ju M."/>
            <person name="Zhao R."/>
            <person name="Li G."/>
            <person name="Mu C."/>
            <person name="Tian Q."/>
            <person name="Mei H."/>
            <person name="Zhang T."/>
            <person name="Gao T."/>
            <person name="Zhang H."/>
        </authorList>
    </citation>
    <scope>NUCLEOTIDE SEQUENCE</scope>
    <source>
        <strain evidence="4">G02</strain>
    </source>
</reference>
<feature type="domain" description="Bifunctional inhibitor/plant lipid transfer protein/seed storage helical" evidence="3">
    <location>
        <begin position="38"/>
        <end position="134"/>
    </location>
</feature>
<evidence type="ECO:0000256" key="1">
    <source>
        <dbReference type="ARBA" id="ARBA00008262"/>
    </source>
</evidence>
<accession>A0AAW2RDG8</accession>
<name>A0AAW2RDG8_SESRA</name>
<dbReference type="PANTHER" id="PTHR35496">
    <property type="entry name" value="2S SEED STORAGE PROTEIN 1-RELATED"/>
    <property type="match status" value="1"/>
</dbReference>
<dbReference type="PANTHER" id="PTHR35496:SF7">
    <property type="entry name" value="2S SULFUR-RICH SEED STORAGE PROTEIN 2-LIKE"/>
    <property type="match status" value="1"/>
</dbReference>
<evidence type="ECO:0000256" key="2">
    <source>
        <dbReference type="SAM" id="SignalP"/>
    </source>
</evidence>
<comment type="similarity">
    <text evidence="1">Belongs to the 2S seed storage albumins family.</text>
</comment>
<protein>
    <submittedName>
        <fullName evidence="4">2S albumin</fullName>
    </submittedName>
</protein>
<comment type="caution">
    <text evidence="4">The sequence shown here is derived from an EMBL/GenBank/DDBJ whole genome shotgun (WGS) entry which is preliminary data.</text>
</comment>
<dbReference type="InterPro" id="IPR000617">
    <property type="entry name" value="Napin/2SS/CON"/>
</dbReference>
<dbReference type="CDD" id="cd00261">
    <property type="entry name" value="AAI_SS"/>
    <property type="match status" value="1"/>
</dbReference>
<evidence type="ECO:0000259" key="3">
    <source>
        <dbReference type="SMART" id="SM00499"/>
    </source>
</evidence>
<feature type="signal peptide" evidence="2">
    <location>
        <begin position="1"/>
        <end position="25"/>
    </location>
</feature>
<organism evidence="4">
    <name type="scientific">Sesamum radiatum</name>
    <name type="common">Black benniseed</name>
    <dbReference type="NCBI Taxonomy" id="300843"/>
    <lineage>
        <taxon>Eukaryota</taxon>
        <taxon>Viridiplantae</taxon>
        <taxon>Streptophyta</taxon>
        <taxon>Embryophyta</taxon>
        <taxon>Tracheophyta</taxon>
        <taxon>Spermatophyta</taxon>
        <taxon>Magnoliopsida</taxon>
        <taxon>eudicotyledons</taxon>
        <taxon>Gunneridae</taxon>
        <taxon>Pentapetalae</taxon>
        <taxon>asterids</taxon>
        <taxon>lamiids</taxon>
        <taxon>Lamiales</taxon>
        <taxon>Pedaliaceae</taxon>
        <taxon>Sesamum</taxon>
    </lineage>
</organism>
<gene>
    <name evidence="4" type="ORF">Sradi_3129700</name>
</gene>
<dbReference type="InterPro" id="IPR036312">
    <property type="entry name" value="Bifun_inhib/LTP/seed_sf"/>
</dbReference>
<dbReference type="Pfam" id="PF00234">
    <property type="entry name" value="Tryp_alpha_amyl"/>
    <property type="match status" value="1"/>
</dbReference>
<proteinExistence type="inferred from homology"/>
<keyword evidence="2" id="KW-0732">Signal</keyword>
<dbReference type="AlphaFoldDB" id="A0AAW2RDG8"/>
<dbReference type="GO" id="GO:0045735">
    <property type="term" value="F:nutrient reservoir activity"/>
    <property type="evidence" value="ECO:0007669"/>
    <property type="project" value="InterPro"/>
</dbReference>